<gene>
    <name evidence="1" type="ORF">S03H2_00452</name>
</gene>
<dbReference type="AlphaFoldDB" id="X1F2L1"/>
<dbReference type="EMBL" id="BARU01000083">
    <property type="protein sequence ID" value="GAH26815.1"/>
    <property type="molecule type" value="Genomic_DNA"/>
</dbReference>
<reference evidence="1" key="1">
    <citation type="journal article" date="2014" name="Front. Microbiol.">
        <title>High frequency of phylogenetically diverse reductive dehalogenase-homologous genes in deep subseafloor sedimentary metagenomes.</title>
        <authorList>
            <person name="Kawai M."/>
            <person name="Futagami T."/>
            <person name="Toyoda A."/>
            <person name="Takaki Y."/>
            <person name="Nishi S."/>
            <person name="Hori S."/>
            <person name="Arai W."/>
            <person name="Tsubouchi T."/>
            <person name="Morono Y."/>
            <person name="Uchiyama I."/>
            <person name="Ito T."/>
            <person name="Fujiyama A."/>
            <person name="Inagaki F."/>
            <person name="Takami H."/>
        </authorList>
    </citation>
    <scope>NUCLEOTIDE SEQUENCE</scope>
    <source>
        <strain evidence="1">Expedition CK06-06</strain>
    </source>
</reference>
<comment type="caution">
    <text evidence="1">The sequence shown here is derived from an EMBL/GenBank/DDBJ whole genome shotgun (WGS) entry which is preliminary data.</text>
</comment>
<sequence length="63" mass="6870">MLPPNAIGQLLIPLKLGKGGFGAVFQSLVNLSLSWFEAIMDGQGITPPFNYPLRIDKTPEFPL</sequence>
<proteinExistence type="predicted"/>
<organism evidence="1">
    <name type="scientific">marine sediment metagenome</name>
    <dbReference type="NCBI Taxonomy" id="412755"/>
    <lineage>
        <taxon>unclassified sequences</taxon>
        <taxon>metagenomes</taxon>
        <taxon>ecological metagenomes</taxon>
    </lineage>
</organism>
<name>X1F2L1_9ZZZZ</name>
<protein>
    <submittedName>
        <fullName evidence="1">Uncharacterized protein</fullName>
    </submittedName>
</protein>
<accession>X1F2L1</accession>
<evidence type="ECO:0000313" key="1">
    <source>
        <dbReference type="EMBL" id="GAH26815.1"/>
    </source>
</evidence>